<dbReference type="eggNOG" id="KOG3525">
    <property type="taxonomic scope" value="Eukaryota"/>
</dbReference>
<dbReference type="SMART" id="SM00261">
    <property type="entry name" value="FU"/>
    <property type="match status" value="38"/>
</dbReference>
<dbReference type="SUPFAM" id="SSF56112">
    <property type="entry name" value="Protein kinase-like (PK-like)"/>
    <property type="match status" value="1"/>
</dbReference>
<dbReference type="OrthoDB" id="300641at2759"/>
<dbReference type="InterPro" id="IPR009030">
    <property type="entry name" value="Growth_fac_rcpt_cys_sf"/>
</dbReference>
<dbReference type="CDD" id="cd00064">
    <property type="entry name" value="FU"/>
    <property type="match status" value="15"/>
</dbReference>
<dbReference type="SMART" id="SM01411">
    <property type="entry name" value="Ephrin_rec_like"/>
    <property type="match status" value="12"/>
</dbReference>
<dbReference type="SMART" id="SM00220">
    <property type="entry name" value="S_TKc"/>
    <property type="match status" value="1"/>
</dbReference>
<dbReference type="eggNOG" id="KOG1187">
    <property type="taxonomic scope" value="Eukaryota"/>
</dbReference>
<keyword evidence="5" id="KW-1185">Reference proteome</keyword>
<dbReference type="GeneID" id="20530441"/>
<dbReference type="PANTHER" id="PTHR15332">
    <property type="entry name" value="PROPROTEIN CONVERTASE SUBTILISIN_KEXIN TYPE 5-LIKE"/>
    <property type="match status" value="1"/>
</dbReference>
<keyword evidence="4" id="KW-0418">Kinase</keyword>
<accession>A0A058Z1F9</accession>
<dbReference type="PANTHER" id="PTHR15332:SF175">
    <property type="entry name" value="PROPROTEIN CONVERTASE SUBTILISIN_KEXIN TYPE 5-LIKE"/>
    <property type="match status" value="1"/>
</dbReference>
<proteinExistence type="predicted"/>
<organism evidence="4">
    <name type="scientific">Fonticula alba</name>
    <name type="common">Slime mold</name>
    <dbReference type="NCBI Taxonomy" id="691883"/>
    <lineage>
        <taxon>Eukaryota</taxon>
        <taxon>Rotosphaerida</taxon>
        <taxon>Fonticulaceae</taxon>
        <taxon>Fonticula</taxon>
    </lineage>
</organism>
<dbReference type="RefSeq" id="XP_009497804.1">
    <property type="nucleotide sequence ID" value="XM_009499529.1"/>
</dbReference>
<dbReference type="Gene3D" id="2.10.220.10">
    <property type="entry name" value="Hormone Receptor, Insulin-like Growth Factor Receptor 1, Chain A, domain 2"/>
    <property type="match status" value="26"/>
</dbReference>
<feature type="transmembrane region" description="Helical" evidence="2">
    <location>
        <begin position="2337"/>
        <end position="2360"/>
    </location>
</feature>
<dbReference type="SMART" id="SM00181">
    <property type="entry name" value="EGF"/>
    <property type="match status" value="33"/>
</dbReference>
<evidence type="ECO:0000256" key="1">
    <source>
        <dbReference type="SAM" id="MobiDB-lite"/>
    </source>
</evidence>
<feature type="domain" description="Protein kinase" evidence="3">
    <location>
        <begin position="2401"/>
        <end position="2688"/>
    </location>
</feature>
<keyword evidence="4" id="KW-0808">Transferase</keyword>
<dbReference type="OMA" id="DPKCHAG"/>
<evidence type="ECO:0000313" key="4">
    <source>
        <dbReference type="EMBL" id="KCV67773.1"/>
    </source>
</evidence>
<feature type="region of interest" description="Disordered" evidence="1">
    <location>
        <begin position="2164"/>
        <end position="2184"/>
    </location>
</feature>
<keyword evidence="2" id="KW-0472">Membrane</keyword>
<evidence type="ECO:0000313" key="5">
    <source>
        <dbReference type="Proteomes" id="UP000030693"/>
    </source>
</evidence>
<dbReference type="PROSITE" id="PS50011">
    <property type="entry name" value="PROTEIN_KINASE_DOM"/>
    <property type="match status" value="1"/>
</dbReference>
<keyword evidence="4" id="KW-0723">Serine/threonine-protein kinase</keyword>
<dbReference type="GO" id="GO:0004674">
    <property type="term" value="F:protein serine/threonine kinase activity"/>
    <property type="evidence" value="ECO:0007669"/>
    <property type="project" value="UniProtKB-KW"/>
</dbReference>
<dbReference type="InterPro" id="IPR000742">
    <property type="entry name" value="EGF"/>
</dbReference>
<keyword evidence="2" id="KW-1133">Transmembrane helix</keyword>
<dbReference type="InterPro" id="IPR006212">
    <property type="entry name" value="Furin_repeat"/>
</dbReference>
<gene>
    <name evidence="4" type="ORF">H696_05716</name>
</gene>
<evidence type="ECO:0000256" key="2">
    <source>
        <dbReference type="SAM" id="Phobius"/>
    </source>
</evidence>
<name>A0A058Z1F9_FONAL</name>
<dbReference type="Proteomes" id="UP000030693">
    <property type="component" value="Unassembled WGS sequence"/>
</dbReference>
<sequence>MATTAARIGGPGSRVLLVLMLAAAALLAAIALPTRVHALDILPTVMFQGRGFFDMPEEYLQLEALPVSFTESGKIDYHSPAFYYLQKGVLYRMSDKGLHEPLHFLGEHLRHVSMVYSEKHQRLGLALLTHTLAGDESASPWASVKEHITEQLVIFNYALVLPRALEHLPYRVALVGHGDGSFQALHYLPAEVDCSDLNTLRLGHVANVQLESGALPLAAVVHASKSSSVVMVHDPLAIEKREVQSLNGLDFVDPHASLVSGDFNGDGHADLLVLDSNRLMMLLGPEWREPMRLQLPREPCPDMWTPLPEEPWQEGAHRDDDLVFPLATQLATFRLPQHSFDEVLLVHGDAVSVLGLQSMTEPPHFGLHTMRGCPLDSTRPPRMPLSCEEVPEKKEPVHQGVVRILPFERERQIVFIDSPGMVPIDRTRPIRLDLIPVPMEELCPFTFNHYCDCAEGRLSVRFACDTCAPGFYDRYVISPELAAFPWPECDRCTSPGCASCQPGQLRGDPELCFSCIEPYALYNDSCLATCPQGMYNLRGICTRCPKPCTQCDGSRCLACADGLLPQDRECVAECSRGYTLNVKTKMCVQCTLPCLECSGQPDNCLSCRDNYLLQEGRCVSTCSSGYMPEGGKRCVRCDGNCLECREIRQFCIACQTGLLLQDGTCVDTCSPGYFRLDGNCLPCDATCAQCAGARSTCTDCPVGRLLEGSRCVSACSAGRFASDGKCLPCNASCTTCSGSAGACTGCPAGQYLQGSTCVAACSAGHFQSGTSCLACDSSCKTCSGSATACTACPTGRYLQGSACVAACSAGYFQSGTSCLPCDAACATCVTSAGNCTSCPAGRTHFQSGSSCLACNASCATCSGSATACTACPTGRYLQGSACVTACASTHFQSGSNCLPCSSNCATCATSASNCTSCPSGQLLEAGQCVSACSSTHFASGTSCLACGSSCATCVTSADNCTSCPSGRYLQGSACVASCSAGYFQSGSSCLACSSACKTCAGSATACTACPNGRYLQGSACVSACASNRFLSGSECLPCSNNCATCATSAGNCTSCPSGQYLQGGACVSDCADGHCATCTGSATTCTGCPSSRYLQGGSCVAACSAGYFLNGSNCLACSSACKTCAGSATACTSCPAGQYLQGSACVTACASTHFQSGSSCLPCDANCKTCSGSAGNCTGCPSGEYLQGGACVAACSAGFYANGSNCLPCNASCATCSGSAGNCTACPSGQYLQGGACVASCASTHFQSGTSCLPCSSNCATCATSAGNCTSCPSGQLLEAGQCVSACSSTHFASGTSCLLCSSACKTCAGSATACTACPTDRYLQGSACVSACASTHFVSGANCLPCSSACKTCSGSAGNCTSCPSGQYLQGGACVSDCADGQFSNGTACTCSGSAGNCTACPAGQLLEVARCVAACSGGFFPSEGQCLPCDLAHCATCATGRQTCTGCPAGRLLQGTTCVASCSAGYFAGASGRDCLPCDDTCGQCAGPGAAECTSCRAPLLLKAGQCVGACSDGFFPSAGHCLACDASCATCAGPSAASCLACPAGRVLHGGQCLDACPAGWNPGTGPHAGQCVACAGSCATCVGPTSEDCTDCPAGRLLVPAAEGALAGRCAPCRAPCRTCATTVDHCTGCPDGYALFFGACMAACPGGYVPSAPDPATGQRTCMACHETCLTCDGPGARECTSCATGQWLDRATGTCRPCAANCRTCETASQCSSCQAGRLALGGACLDACPAAGYYTAGSECRPCHPSCGQCSGPGASECTSCQQPGTELLQGRCDFRCPEARQFRHPETGQCQACDAACGRCIGPTDHDCWDCSGGRLLEEGTCRADCSVGFYLAPGTGVCQRCSLDGCEMCSGPNSCQRCRAGLRLMAGRCELVCGLGFRPDEGTRTCVPCPANCRDCSDTDAGACTRCNVSFFRAPAAMAGGQEVCLRGCPAGHFASPFTLQCEPCAEGCAVCSGPNPGDCFECQAGLLRMSDGVRAGCVAACPAASFAFGTECFACHADCAQCGAFAQCTSCAGARWLQHGRCVDRCSEGWVGLAAGAPAATATATATATADGGGGGGGTCVSCLSGCRACAGSPSTCTVCLGDGLLHRGACVATCPEGSFQEHSPSRCTDCAAGCTACLGPGAQCTRCAEGLYLQEGMCVATCREGLFPVLDRHPGDGPSSVAGPGPSGSGSGSGPGADGLLVCRACPAGCRACACDDPGTCCLSCPAGRLLLDGTCLSACPSTGFWTDAKRGECHACGPQCERCEPSPSAAGDKLACSRCASGFLVLPASGQCVGACPTGTFADLSTDSCSGCHEHCVACTGPLVSDCTLLSEEGERAARGRSTTLALAVTIPLVLIILIAIVLLLVCLRRRASAKGAPAAVDDLDKTVLNTAIEIALPGFLLLTPDVDLRLGDHVGKGGQGSIVQATLLRPDLVASLGTDKLAVKLVLHDAPSMRSLFESEISIMWALNGAPNVVQLVGYANAPQMIAMRLYDTCLKELLRAEIPLSPEQQLAIATGIAAGLAAIHQRNIGHRDIKPGNVMMSLDPGTGLWTPYVGDFGVSMPLDQQSSVLLAQEHFNAFSAAFASPEIWIASQAHSVLATEVLLPSDVYAFTVLLWSLFTKAVPWETEPQGTIASHIIAGQRPCISTLEGSLQSAGFSVAAITELVALMSAGWSQDPLDRPTAEEMRLALAAMQP</sequence>
<dbReference type="InterPro" id="IPR000719">
    <property type="entry name" value="Prot_kinase_dom"/>
</dbReference>
<dbReference type="GO" id="GO:0005524">
    <property type="term" value="F:ATP binding"/>
    <property type="evidence" value="ECO:0007669"/>
    <property type="project" value="InterPro"/>
</dbReference>
<reference evidence="4" key="1">
    <citation type="submission" date="2013-04" db="EMBL/GenBank/DDBJ databases">
        <title>The Genome Sequence of Fonticula alba ATCC 38817.</title>
        <authorList>
            <consortium name="The Broad Institute Genomics Platform"/>
            <person name="Russ C."/>
            <person name="Cuomo C."/>
            <person name="Burger G."/>
            <person name="Gray M.W."/>
            <person name="Holland P.W.H."/>
            <person name="King N."/>
            <person name="Lang F.B.F."/>
            <person name="Roger A.J."/>
            <person name="Ruiz-Trillo I."/>
            <person name="Brown M."/>
            <person name="Walker B."/>
            <person name="Young S."/>
            <person name="Zeng Q."/>
            <person name="Gargeya S."/>
            <person name="Fitzgerald M."/>
            <person name="Haas B."/>
            <person name="Abouelleil A."/>
            <person name="Allen A.W."/>
            <person name="Alvarado L."/>
            <person name="Arachchi H.M."/>
            <person name="Berlin A.M."/>
            <person name="Chapman S.B."/>
            <person name="Gainer-Dewar J."/>
            <person name="Goldberg J."/>
            <person name="Griggs A."/>
            <person name="Gujja S."/>
            <person name="Hansen M."/>
            <person name="Howarth C."/>
            <person name="Imamovic A."/>
            <person name="Ireland A."/>
            <person name="Larimer J."/>
            <person name="McCowan C."/>
            <person name="Murphy C."/>
            <person name="Pearson M."/>
            <person name="Poon T.W."/>
            <person name="Priest M."/>
            <person name="Roberts A."/>
            <person name="Saif S."/>
            <person name="Shea T."/>
            <person name="Sisk P."/>
            <person name="Sykes S."/>
            <person name="Wortman J."/>
            <person name="Nusbaum C."/>
            <person name="Birren B."/>
        </authorList>
    </citation>
    <scope>NUCLEOTIDE SEQUENCE [LARGE SCALE GENOMIC DNA]</scope>
    <source>
        <strain evidence="4">ATCC 38817</strain>
    </source>
</reference>
<dbReference type="PROSITE" id="PS00108">
    <property type="entry name" value="PROTEIN_KINASE_ST"/>
    <property type="match status" value="1"/>
</dbReference>
<protein>
    <submittedName>
        <fullName evidence="4">Serine/threonine protein kinase</fullName>
    </submittedName>
</protein>
<keyword evidence="2" id="KW-0812">Transmembrane</keyword>
<dbReference type="Pfam" id="PF00069">
    <property type="entry name" value="Pkinase"/>
    <property type="match status" value="1"/>
</dbReference>
<dbReference type="EMBL" id="KB932213">
    <property type="protein sequence ID" value="KCV67773.1"/>
    <property type="molecule type" value="Genomic_DNA"/>
</dbReference>
<dbReference type="Gene3D" id="1.10.510.10">
    <property type="entry name" value="Transferase(Phosphotransferase) domain 1"/>
    <property type="match status" value="1"/>
</dbReference>
<dbReference type="SUPFAM" id="SSF57184">
    <property type="entry name" value="Growth factor receptor domain"/>
    <property type="match status" value="15"/>
</dbReference>
<evidence type="ECO:0000259" key="3">
    <source>
        <dbReference type="PROSITE" id="PS50011"/>
    </source>
</evidence>
<dbReference type="InterPro" id="IPR011009">
    <property type="entry name" value="Kinase-like_dom_sf"/>
</dbReference>
<dbReference type="InterPro" id="IPR008271">
    <property type="entry name" value="Ser/Thr_kinase_AS"/>
</dbReference>